<dbReference type="InterPro" id="IPR050679">
    <property type="entry name" value="Bact_HTH_transcr_reg"/>
</dbReference>
<evidence type="ECO:0000256" key="2">
    <source>
        <dbReference type="ARBA" id="ARBA00023125"/>
    </source>
</evidence>
<name>A0AA46A6C4_9RHOB</name>
<keyword evidence="1" id="KW-0805">Transcription regulation</keyword>
<evidence type="ECO:0000259" key="4">
    <source>
        <dbReference type="PROSITE" id="PS50949"/>
    </source>
</evidence>
<dbReference type="Gene3D" id="1.10.10.10">
    <property type="entry name" value="Winged helix-like DNA-binding domain superfamily/Winged helix DNA-binding domain"/>
    <property type="match status" value="1"/>
</dbReference>
<keyword evidence="3" id="KW-0804">Transcription</keyword>
<dbReference type="SUPFAM" id="SSF46785">
    <property type="entry name" value="Winged helix' DNA-binding domain"/>
    <property type="match status" value="1"/>
</dbReference>
<keyword evidence="6" id="KW-0614">Plasmid</keyword>
<reference evidence="6 8" key="2">
    <citation type="submission" date="2021-01" db="EMBL/GenBank/DDBJ databases">
        <title>Biogeographic distribution of Paracoccus.</title>
        <authorList>
            <person name="Hollensteiner J."/>
            <person name="Leineberger J."/>
            <person name="Brinkhoff T."/>
            <person name="Daniel R."/>
        </authorList>
    </citation>
    <scope>NUCLEOTIDE SEQUENCE [LARGE SCALE GENOMIC DNA]</scope>
    <source>
        <strain evidence="6 8">DSM 18447</strain>
        <plasmid evidence="6 8">p242883</plasmid>
    </source>
</reference>
<dbReference type="Pfam" id="PF07702">
    <property type="entry name" value="UTRA"/>
    <property type="match status" value="1"/>
</dbReference>
<feature type="domain" description="HTH gntR-type" evidence="4">
    <location>
        <begin position="11"/>
        <end position="80"/>
    </location>
</feature>
<gene>
    <name evidence="6" type="ORF">JHX88_21100</name>
    <name evidence="5" type="ORF">SAMN05421772_11036</name>
</gene>
<proteinExistence type="predicted"/>
<reference evidence="5 7" key="1">
    <citation type="submission" date="2017-01" db="EMBL/GenBank/DDBJ databases">
        <authorList>
            <person name="Varghese N."/>
            <person name="Submissions S."/>
        </authorList>
    </citation>
    <scope>NUCLEOTIDE SEQUENCE [LARGE SCALE GENOMIC DNA]</scope>
    <source>
        <strain evidence="5 7">DSM 18447</strain>
    </source>
</reference>
<dbReference type="Gene3D" id="3.40.1410.10">
    <property type="entry name" value="Chorismate lyase-like"/>
    <property type="match status" value="1"/>
</dbReference>
<keyword evidence="8" id="KW-1185">Reference proteome</keyword>
<evidence type="ECO:0000313" key="6">
    <source>
        <dbReference type="EMBL" id="WCR05583.1"/>
    </source>
</evidence>
<dbReference type="CDD" id="cd07377">
    <property type="entry name" value="WHTH_GntR"/>
    <property type="match status" value="1"/>
</dbReference>
<dbReference type="RefSeq" id="WP_076526835.1">
    <property type="nucleotide sequence ID" value="NZ_CP067141.1"/>
</dbReference>
<protein>
    <submittedName>
        <fullName evidence="5">GntR family transcriptional regulator</fullName>
    </submittedName>
</protein>
<dbReference type="SMART" id="SM00345">
    <property type="entry name" value="HTH_GNTR"/>
    <property type="match status" value="1"/>
</dbReference>
<dbReference type="Proteomes" id="UP000186216">
    <property type="component" value="Unassembled WGS sequence"/>
</dbReference>
<dbReference type="InterPro" id="IPR000524">
    <property type="entry name" value="Tscrpt_reg_HTH_GntR"/>
</dbReference>
<dbReference type="GO" id="GO:0003700">
    <property type="term" value="F:DNA-binding transcription factor activity"/>
    <property type="evidence" value="ECO:0007669"/>
    <property type="project" value="InterPro"/>
</dbReference>
<dbReference type="Pfam" id="PF00392">
    <property type="entry name" value="GntR"/>
    <property type="match status" value="1"/>
</dbReference>
<organism evidence="5 7">
    <name type="scientific">Paracoccus saliphilus</name>
    <dbReference type="NCBI Taxonomy" id="405559"/>
    <lineage>
        <taxon>Bacteria</taxon>
        <taxon>Pseudomonadati</taxon>
        <taxon>Pseudomonadota</taxon>
        <taxon>Alphaproteobacteria</taxon>
        <taxon>Rhodobacterales</taxon>
        <taxon>Paracoccaceae</taxon>
        <taxon>Paracoccus</taxon>
    </lineage>
</organism>
<accession>A0AA46A6C4</accession>
<keyword evidence="2" id="KW-0238">DNA-binding</keyword>
<dbReference type="GO" id="GO:0045892">
    <property type="term" value="P:negative regulation of DNA-templated transcription"/>
    <property type="evidence" value="ECO:0007669"/>
    <property type="project" value="TreeGrafter"/>
</dbReference>
<evidence type="ECO:0000313" key="8">
    <source>
        <dbReference type="Proteomes" id="UP001215549"/>
    </source>
</evidence>
<dbReference type="PRINTS" id="PR00035">
    <property type="entry name" value="HTHGNTR"/>
</dbReference>
<dbReference type="SUPFAM" id="SSF64288">
    <property type="entry name" value="Chorismate lyase-like"/>
    <property type="match status" value="1"/>
</dbReference>
<dbReference type="InterPro" id="IPR036388">
    <property type="entry name" value="WH-like_DNA-bd_sf"/>
</dbReference>
<sequence>MTDQIRFEPDQPLHVQVREMIRRQALNGELVDESGRLMTEAQLGRHFGVSRITIRSAIAPLVDSGLFERTPGRGTFLRSNESERWMGRLLGFQEVIAEQGYHPGAEILDKGMTNAAGEDIHAALNERAIWQLRRVRFADQMPIAIEHAFYPPDIGLDLQDRDLINIRMYQVFDDELGLRIGTARQSISARLSTGEEQRLLQLDGLTALIEMQRLTLSTDGRPLELLRAVYRSDYFRFAIDLTRA</sequence>
<dbReference type="Proteomes" id="UP001215549">
    <property type="component" value="Plasmid p242883"/>
</dbReference>
<evidence type="ECO:0000256" key="3">
    <source>
        <dbReference type="ARBA" id="ARBA00023163"/>
    </source>
</evidence>
<dbReference type="EMBL" id="FTOU01000010">
    <property type="protein sequence ID" value="SIS95886.1"/>
    <property type="molecule type" value="Genomic_DNA"/>
</dbReference>
<dbReference type="EMBL" id="CP067141">
    <property type="protein sequence ID" value="WCR05583.1"/>
    <property type="molecule type" value="Genomic_DNA"/>
</dbReference>
<geneLocation type="plasmid" evidence="6 8">
    <name>p242883</name>
</geneLocation>
<evidence type="ECO:0000313" key="5">
    <source>
        <dbReference type="EMBL" id="SIS95886.1"/>
    </source>
</evidence>
<dbReference type="PROSITE" id="PS50949">
    <property type="entry name" value="HTH_GNTR"/>
    <property type="match status" value="1"/>
</dbReference>
<dbReference type="SMART" id="SM00866">
    <property type="entry name" value="UTRA"/>
    <property type="match status" value="1"/>
</dbReference>
<dbReference type="InterPro" id="IPR011663">
    <property type="entry name" value="UTRA"/>
</dbReference>
<dbReference type="AlphaFoldDB" id="A0AA46A6C4"/>
<dbReference type="PANTHER" id="PTHR44846:SF1">
    <property type="entry name" value="MANNOSYL-D-GLYCERATE TRANSPORT_METABOLISM SYSTEM REPRESSOR MNGR-RELATED"/>
    <property type="match status" value="1"/>
</dbReference>
<dbReference type="InterPro" id="IPR028978">
    <property type="entry name" value="Chorismate_lyase_/UTRA_dom_sf"/>
</dbReference>
<dbReference type="InterPro" id="IPR036390">
    <property type="entry name" value="WH_DNA-bd_sf"/>
</dbReference>
<evidence type="ECO:0000256" key="1">
    <source>
        <dbReference type="ARBA" id="ARBA00023015"/>
    </source>
</evidence>
<evidence type="ECO:0000313" key="7">
    <source>
        <dbReference type="Proteomes" id="UP000186216"/>
    </source>
</evidence>
<dbReference type="GO" id="GO:0003677">
    <property type="term" value="F:DNA binding"/>
    <property type="evidence" value="ECO:0007669"/>
    <property type="project" value="UniProtKB-KW"/>
</dbReference>
<dbReference type="PANTHER" id="PTHR44846">
    <property type="entry name" value="MANNOSYL-D-GLYCERATE TRANSPORT/METABOLISM SYSTEM REPRESSOR MNGR-RELATED"/>
    <property type="match status" value="1"/>
</dbReference>